<dbReference type="PANTHER" id="PTHR35458">
    <property type="entry name" value="SLR0755 PROTEIN"/>
    <property type="match status" value="1"/>
</dbReference>
<protein>
    <recommendedName>
        <fullName evidence="1">NYN domain-containing protein</fullName>
    </recommendedName>
</protein>
<evidence type="ECO:0000313" key="2">
    <source>
        <dbReference type="EMBL" id="OGG39712.1"/>
    </source>
</evidence>
<dbReference type="GO" id="GO:0004540">
    <property type="term" value="F:RNA nuclease activity"/>
    <property type="evidence" value="ECO:0007669"/>
    <property type="project" value="InterPro"/>
</dbReference>
<dbReference type="Proteomes" id="UP000176996">
    <property type="component" value="Unassembled WGS sequence"/>
</dbReference>
<evidence type="ECO:0000313" key="3">
    <source>
        <dbReference type="Proteomes" id="UP000176996"/>
    </source>
</evidence>
<dbReference type="Gene3D" id="3.40.50.1010">
    <property type="entry name" value="5'-nuclease"/>
    <property type="match status" value="1"/>
</dbReference>
<reference evidence="2 3" key="1">
    <citation type="journal article" date="2016" name="Nat. Commun.">
        <title>Thousands of microbial genomes shed light on interconnected biogeochemical processes in an aquifer system.</title>
        <authorList>
            <person name="Anantharaman K."/>
            <person name="Brown C.T."/>
            <person name="Hug L.A."/>
            <person name="Sharon I."/>
            <person name="Castelle C.J."/>
            <person name="Probst A.J."/>
            <person name="Thomas B.C."/>
            <person name="Singh A."/>
            <person name="Wilkins M.J."/>
            <person name="Karaoz U."/>
            <person name="Brodie E.L."/>
            <person name="Williams K.H."/>
            <person name="Hubbard S.S."/>
            <person name="Banfield J.F."/>
        </authorList>
    </citation>
    <scope>NUCLEOTIDE SEQUENCE [LARGE SCALE GENOMIC DNA]</scope>
</reference>
<dbReference type="InterPro" id="IPR047140">
    <property type="entry name" value="LabA"/>
</dbReference>
<evidence type="ECO:0000259" key="1">
    <source>
        <dbReference type="Pfam" id="PF01936"/>
    </source>
</evidence>
<dbReference type="AlphaFoldDB" id="A0A1F6BSI3"/>
<organism evidence="2 3">
    <name type="scientific">Candidatus Jorgensenbacteria bacterium RIFCSPLOWO2_01_FULL_45_25b</name>
    <dbReference type="NCBI Taxonomy" id="1798471"/>
    <lineage>
        <taxon>Bacteria</taxon>
        <taxon>Candidatus Joergenseniibacteriota</taxon>
    </lineage>
</organism>
<sequence length="179" mass="20932">MTEDEQRQDNVAFVDGQNLYMSTTMADKPWHIDLARLRVYLKRKYKVEKAYYFLGFTQEDRRELYDEIQEAGFILQFREHSSVMLGKKKGNVDTDIVFAVMKALYRNEVFGGVVLVSGDGDYKMLVDFLIEENKFGKILFPNQKRAFSLYKRIALRYKADLSAELVRRKIEKEKGSLGS</sequence>
<accession>A0A1F6BSI3</accession>
<dbReference type="InterPro" id="IPR021139">
    <property type="entry name" value="NYN"/>
</dbReference>
<dbReference type="EMBL" id="MFKK01000037">
    <property type="protein sequence ID" value="OGG39712.1"/>
    <property type="molecule type" value="Genomic_DNA"/>
</dbReference>
<gene>
    <name evidence="2" type="ORF">A3A21_00240</name>
</gene>
<dbReference type="STRING" id="1798471.A3A21_00240"/>
<dbReference type="PANTHER" id="PTHR35458:SF8">
    <property type="entry name" value="SLR0650 PROTEIN"/>
    <property type="match status" value="1"/>
</dbReference>
<feature type="domain" description="NYN" evidence="1">
    <location>
        <begin position="13"/>
        <end position="134"/>
    </location>
</feature>
<comment type="caution">
    <text evidence="2">The sequence shown here is derived from an EMBL/GenBank/DDBJ whole genome shotgun (WGS) entry which is preliminary data.</text>
</comment>
<dbReference type="Pfam" id="PF01936">
    <property type="entry name" value="NYN"/>
    <property type="match status" value="1"/>
</dbReference>
<name>A0A1F6BSI3_9BACT</name>
<proteinExistence type="predicted"/>